<evidence type="ECO:0000259" key="2">
    <source>
        <dbReference type="PROSITE" id="PS50110"/>
    </source>
</evidence>
<feature type="domain" description="Response regulatory" evidence="2">
    <location>
        <begin position="2"/>
        <end position="114"/>
    </location>
</feature>
<name>A0A5C8V3C2_9FLAO</name>
<feature type="modified residue" description="4-aspartylphosphate" evidence="1">
    <location>
        <position position="53"/>
    </location>
</feature>
<dbReference type="InterPro" id="IPR046947">
    <property type="entry name" value="LytR-like"/>
</dbReference>
<dbReference type="InterPro" id="IPR007492">
    <property type="entry name" value="LytTR_DNA-bd_dom"/>
</dbReference>
<dbReference type="Proteomes" id="UP000321456">
    <property type="component" value="Unassembled WGS sequence"/>
</dbReference>
<sequence length="235" mass="27187">MNCIIIDDEETSRTILGRLSKNNPNIEVQEIFHSAVNAITYLNDYSTDLVFLDIHMPIFTGLDFIKTIKDPPQIIMTTADQNYALEAFEYGCIIDYIVKPVSQERFDKGVERALSTFQNTKATFESPVPDESIEELYINIDRRLVKIDIPSITSIEAKGDYIFMKTNDKNYMVHSTLKKINNKLPQDIFFRVHRSYIINTKKIVDIEDHSVLIGKDVIPVSRPNKPELMRRLNRL</sequence>
<dbReference type="SMART" id="SM00850">
    <property type="entry name" value="LytTR"/>
    <property type="match status" value="1"/>
</dbReference>
<evidence type="ECO:0000313" key="5">
    <source>
        <dbReference type="Proteomes" id="UP000321456"/>
    </source>
</evidence>
<dbReference type="GO" id="GO:0000156">
    <property type="term" value="F:phosphorelay response regulator activity"/>
    <property type="evidence" value="ECO:0007669"/>
    <property type="project" value="InterPro"/>
</dbReference>
<reference evidence="4 5" key="1">
    <citation type="submission" date="2019-08" db="EMBL/GenBank/DDBJ databases">
        <title>Professor.</title>
        <authorList>
            <person name="Park J.S."/>
        </authorList>
    </citation>
    <scope>NUCLEOTIDE SEQUENCE [LARGE SCALE GENOMIC DNA]</scope>
    <source>
        <strain evidence="4 5">176CP5-101</strain>
    </source>
</reference>
<evidence type="ECO:0000256" key="1">
    <source>
        <dbReference type="PROSITE-ProRule" id="PRU00169"/>
    </source>
</evidence>
<dbReference type="GO" id="GO:0003677">
    <property type="term" value="F:DNA binding"/>
    <property type="evidence" value="ECO:0007669"/>
    <property type="project" value="InterPro"/>
</dbReference>
<dbReference type="SMART" id="SM00448">
    <property type="entry name" value="REC"/>
    <property type="match status" value="1"/>
</dbReference>
<dbReference type="RefSeq" id="WP_147744831.1">
    <property type="nucleotide sequence ID" value="NZ_VRUR01000002.1"/>
</dbReference>
<keyword evidence="1" id="KW-0597">Phosphoprotein</keyword>
<dbReference type="PROSITE" id="PS50110">
    <property type="entry name" value="RESPONSE_REGULATORY"/>
    <property type="match status" value="1"/>
</dbReference>
<evidence type="ECO:0000313" key="4">
    <source>
        <dbReference type="EMBL" id="TXN36060.1"/>
    </source>
</evidence>
<comment type="caution">
    <text evidence="4">The sequence shown here is derived from an EMBL/GenBank/DDBJ whole genome shotgun (WGS) entry which is preliminary data.</text>
</comment>
<dbReference type="AlphaFoldDB" id="A0A5C8V3C2"/>
<protein>
    <submittedName>
        <fullName evidence="4">Response regulator transcription factor</fullName>
    </submittedName>
</protein>
<dbReference type="PANTHER" id="PTHR37299">
    <property type="entry name" value="TRANSCRIPTIONAL REGULATOR-RELATED"/>
    <property type="match status" value="1"/>
</dbReference>
<gene>
    <name evidence="4" type="ORF">FVB32_15995</name>
</gene>
<dbReference type="InterPro" id="IPR011006">
    <property type="entry name" value="CheY-like_superfamily"/>
</dbReference>
<dbReference type="Gene3D" id="3.40.50.2300">
    <property type="match status" value="1"/>
</dbReference>
<evidence type="ECO:0000259" key="3">
    <source>
        <dbReference type="PROSITE" id="PS50930"/>
    </source>
</evidence>
<feature type="domain" description="HTH LytTR-type" evidence="3">
    <location>
        <begin position="136"/>
        <end position="234"/>
    </location>
</feature>
<accession>A0A5C8V3C2</accession>
<dbReference type="Pfam" id="PF00072">
    <property type="entry name" value="Response_reg"/>
    <property type="match status" value="1"/>
</dbReference>
<dbReference type="SUPFAM" id="SSF52172">
    <property type="entry name" value="CheY-like"/>
    <property type="match status" value="1"/>
</dbReference>
<dbReference type="Gene3D" id="2.40.50.1020">
    <property type="entry name" value="LytTr DNA-binding domain"/>
    <property type="match status" value="1"/>
</dbReference>
<dbReference type="InterPro" id="IPR001789">
    <property type="entry name" value="Sig_transdc_resp-reg_receiver"/>
</dbReference>
<organism evidence="4 5">
    <name type="scientific">Flagellimonas hymeniacidonis</name>
    <dbReference type="NCBI Taxonomy" id="2603628"/>
    <lineage>
        <taxon>Bacteria</taxon>
        <taxon>Pseudomonadati</taxon>
        <taxon>Bacteroidota</taxon>
        <taxon>Flavobacteriia</taxon>
        <taxon>Flavobacteriales</taxon>
        <taxon>Flavobacteriaceae</taxon>
        <taxon>Flagellimonas</taxon>
    </lineage>
</organism>
<dbReference type="PROSITE" id="PS50930">
    <property type="entry name" value="HTH_LYTTR"/>
    <property type="match status" value="1"/>
</dbReference>
<dbReference type="EMBL" id="VRUR01000002">
    <property type="protein sequence ID" value="TXN36060.1"/>
    <property type="molecule type" value="Genomic_DNA"/>
</dbReference>
<proteinExistence type="predicted"/>
<keyword evidence="5" id="KW-1185">Reference proteome</keyword>
<dbReference type="Pfam" id="PF04397">
    <property type="entry name" value="LytTR"/>
    <property type="match status" value="1"/>
</dbReference>
<dbReference type="PANTHER" id="PTHR37299:SF1">
    <property type="entry name" value="STAGE 0 SPORULATION PROTEIN A HOMOLOG"/>
    <property type="match status" value="1"/>
</dbReference>